<protein>
    <recommendedName>
        <fullName evidence="2">Negative regulator of flagellin synthesis</fullName>
    </recommendedName>
    <alternativeName>
        <fullName evidence="8">Anti-sigma-28 factor</fullName>
    </alternativeName>
</protein>
<dbReference type="InterPro" id="IPR007412">
    <property type="entry name" value="FlgM"/>
</dbReference>
<dbReference type="KEGG" id="spap:H3Z74_22115"/>
<keyword evidence="6" id="KW-0804">Transcription</keyword>
<name>A0A7H0LI27_9SPHN</name>
<reference evidence="10 11" key="1">
    <citation type="submission" date="2020-09" db="EMBL/GenBank/DDBJ databases">
        <title>Sphingomonas sp., a new species isolated from pork steak.</title>
        <authorList>
            <person name="Heidler von Heilborn D."/>
        </authorList>
    </citation>
    <scope>NUCLEOTIDE SEQUENCE [LARGE SCALE GENOMIC DNA]</scope>
    <source>
        <strain evidence="11">S8-3T</strain>
    </source>
</reference>
<dbReference type="Pfam" id="PF04316">
    <property type="entry name" value="FlgM"/>
    <property type="match status" value="1"/>
</dbReference>
<evidence type="ECO:0000256" key="3">
    <source>
        <dbReference type="ARBA" id="ARBA00022491"/>
    </source>
</evidence>
<accession>A0A7H0LI27</accession>
<proteinExistence type="inferred from homology"/>
<evidence type="ECO:0000256" key="1">
    <source>
        <dbReference type="ARBA" id="ARBA00005322"/>
    </source>
</evidence>
<evidence type="ECO:0000256" key="8">
    <source>
        <dbReference type="ARBA" id="ARBA00030117"/>
    </source>
</evidence>
<dbReference type="InterPro" id="IPR035890">
    <property type="entry name" value="Anti-sigma-28_factor_FlgM_sf"/>
</dbReference>
<keyword evidence="10" id="KW-0966">Cell projection</keyword>
<feature type="domain" description="Anti-sigma-28 factor FlgM C-terminal" evidence="9">
    <location>
        <begin position="44"/>
        <end position="87"/>
    </location>
</feature>
<keyword evidence="11" id="KW-1185">Reference proteome</keyword>
<keyword evidence="10" id="KW-0282">Flagellum</keyword>
<sequence length="99" mass="10522">MVDPLGVKPVQTSDRGVAPVARVVAPAAVQKPTGPEAEAVSQSSLAVAAKEFSAKPPIDPERIARIRKAIAEGHFPIYPAQIADRLIAAKFEWTRNDPA</sequence>
<comment type="similarity">
    <text evidence="1">Belongs to the FlgM family.</text>
</comment>
<evidence type="ECO:0000256" key="5">
    <source>
        <dbReference type="ARBA" id="ARBA00023015"/>
    </source>
</evidence>
<gene>
    <name evidence="10" type="primary">flgM</name>
    <name evidence="10" type="ORF">H3Z74_22115</name>
</gene>
<keyword evidence="3" id="KW-0678">Repressor</keyword>
<dbReference type="SUPFAM" id="SSF101498">
    <property type="entry name" value="Anti-sigma factor FlgM"/>
    <property type="match status" value="1"/>
</dbReference>
<dbReference type="AlphaFoldDB" id="A0A7H0LI27"/>
<evidence type="ECO:0000256" key="7">
    <source>
        <dbReference type="ARBA" id="ARBA00024739"/>
    </source>
</evidence>
<evidence type="ECO:0000313" key="10">
    <source>
        <dbReference type="EMBL" id="QNQ09330.1"/>
    </source>
</evidence>
<dbReference type="Proteomes" id="UP000516148">
    <property type="component" value="Chromosome"/>
</dbReference>
<keyword evidence="5" id="KW-0805">Transcription regulation</keyword>
<evidence type="ECO:0000256" key="2">
    <source>
        <dbReference type="ARBA" id="ARBA00017823"/>
    </source>
</evidence>
<organism evidence="10 11">
    <name type="scientific">Sphingomonas alpina</name>
    <dbReference type="NCBI Taxonomy" id="653931"/>
    <lineage>
        <taxon>Bacteria</taxon>
        <taxon>Pseudomonadati</taxon>
        <taxon>Pseudomonadota</taxon>
        <taxon>Alphaproteobacteria</taxon>
        <taxon>Sphingomonadales</taxon>
        <taxon>Sphingomonadaceae</taxon>
        <taxon>Sphingomonas</taxon>
    </lineage>
</organism>
<evidence type="ECO:0000259" key="9">
    <source>
        <dbReference type="Pfam" id="PF04316"/>
    </source>
</evidence>
<dbReference type="EMBL" id="CP061038">
    <property type="protein sequence ID" value="QNQ09330.1"/>
    <property type="molecule type" value="Genomic_DNA"/>
</dbReference>
<dbReference type="GO" id="GO:0045892">
    <property type="term" value="P:negative regulation of DNA-templated transcription"/>
    <property type="evidence" value="ECO:0007669"/>
    <property type="project" value="InterPro"/>
</dbReference>
<dbReference type="RefSeq" id="WP_187761646.1">
    <property type="nucleotide sequence ID" value="NZ_CP061038.1"/>
</dbReference>
<evidence type="ECO:0000256" key="6">
    <source>
        <dbReference type="ARBA" id="ARBA00023163"/>
    </source>
</evidence>
<dbReference type="GO" id="GO:0044781">
    <property type="term" value="P:bacterial-type flagellum organization"/>
    <property type="evidence" value="ECO:0007669"/>
    <property type="project" value="UniProtKB-KW"/>
</dbReference>
<evidence type="ECO:0000313" key="11">
    <source>
        <dbReference type="Proteomes" id="UP000516148"/>
    </source>
</evidence>
<comment type="function">
    <text evidence="7">Responsible for the coupling of flagellin expression to flagellar assembly by preventing expression of the flagellin genes when a component of the middle class of proteins is defective. It negatively regulates flagellar genes by inhibiting the activity of FliA by directly binding to FliA.</text>
</comment>
<keyword evidence="4" id="KW-1005">Bacterial flagellum biogenesis</keyword>
<dbReference type="NCBIfam" id="TIGR03824">
    <property type="entry name" value="FlgM_jcvi"/>
    <property type="match status" value="1"/>
</dbReference>
<dbReference type="InterPro" id="IPR031316">
    <property type="entry name" value="FlgM_C"/>
</dbReference>
<evidence type="ECO:0000256" key="4">
    <source>
        <dbReference type="ARBA" id="ARBA00022795"/>
    </source>
</evidence>
<keyword evidence="10" id="KW-0969">Cilium</keyword>